<evidence type="ECO:0000256" key="4">
    <source>
        <dbReference type="ARBA" id="ARBA00022553"/>
    </source>
</evidence>
<dbReference type="Pfam" id="PF00512">
    <property type="entry name" value="HisKA"/>
    <property type="match status" value="1"/>
</dbReference>
<feature type="domain" description="Histidine kinase" evidence="12">
    <location>
        <begin position="295"/>
        <end position="528"/>
    </location>
</feature>
<dbReference type="SMART" id="SM00304">
    <property type="entry name" value="HAMP"/>
    <property type="match status" value="1"/>
</dbReference>
<feature type="domain" description="HAMP" evidence="13">
    <location>
        <begin position="234"/>
        <end position="287"/>
    </location>
</feature>
<dbReference type="InterPro" id="IPR036097">
    <property type="entry name" value="HisK_dim/P_sf"/>
</dbReference>
<dbReference type="PRINTS" id="PR00344">
    <property type="entry name" value="BCTRLSENSOR"/>
</dbReference>
<evidence type="ECO:0000313" key="14">
    <source>
        <dbReference type="EMBL" id="MBD3689309.1"/>
    </source>
</evidence>
<dbReference type="GO" id="GO:0000155">
    <property type="term" value="F:phosphorelay sensor kinase activity"/>
    <property type="evidence" value="ECO:0007669"/>
    <property type="project" value="InterPro"/>
</dbReference>
<evidence type="ECO:0000256" key="7">
    <source>
        <dbReference type="ARBA" id="ARBA00022777"/>
    </source>
</evidence>
<reference evidence="14 15" key="1">
    <citation type="submission" date="2020-08" db="EMBL/GenBank/DDBJ databases">
        <title>Winkia gen. nov., sp. nov., isolated from faeces of the Anser albifrons in China.</title>
        <authorList>
            <person name="Liu Q."/>
        </authorList>
    </citation>
    <scope>NUCLEOTIDE SEQUENCE [LARGE SCALE GENOMIC DNA]</scope>
    <source>
        <strain evidence="14 15">C62</strain>
    </source>
</reference>
<dbReference type="CDD" id="cd00082">
    <property type="entry name" value="HisKA"/>
    <property type="match status" value="1"/>
</dbReference>
<dbReference type="EMBL" id="JACRUO010000001">
    <property type="protein sequence ID" value="MBD3689309.1"/>
    <property type="molecule type" value="Genomic_DNA"/>
</dbReference>
<dbReference type="GO" id="GO:0005886">
    <property type="term" value="C:plasma membrane"/>
    <property type="evidence" value="ECO:0007669"/>
    <property type="project" value="UniProtKB-SubCell"/>
</dbReference>
<accession>A0A8I0G8W7</accession>
<dbReference type="Gene3D" id="1.10.287.130">
    <property type="match status" value="1"/>
</dbReference>
<dbReference type="Proteomes" id="UP000627538">
    <property type="component" value="Unassembled WGS sequence"/>
</dbReference>
<keyword evidence="10 11" id="KW-0472">Membrane</keyword>
<dbReference type="PANTHER" id="PTHR45436">
    <property type="entry name" value="SENSOR HISTIDINE KINASE YKOH"/>
    <property type="match status" value="1"/>
</dbReference>
<evidence type="ECO:0000313" key="15">
    <source>
        <dbReference type="Proteomes" id="UP000627538"/>
    </source>
</evidence>
<evidence type="ECO:0000256" key="8">
    <source>
        <dbReference type="ARBA" id="ARBA00022989"/>
    </source>
</evidence>
<evidence type="ECO:0000259" key="13">
    <source>
        <dbReference type="PROSITE" id="PS50885"/>
    </source>
</evidence>
<dbReference type="RefSeq" id="WP_191071368.1">
    <property type="nucleotide sequence ID" value="NZ_CP060506.1"/>
</dbReference>
<dbReference type="CDD" id="cd06225">
    <property type="entry name" value="HAMP"/>
    <property type="match status" value="1"/>
</dbReference>
<comment type="subcellular location">
    <subcellularLocation>
        <location evidence="2">Cell membrane</location>
    </subcellularLocation>
</comment>
<dbReference type="InterPro" id="IPR003661">
    <property type="entry name" value="HisK_dim/P_dom"/>
</dbReference>
<dbReference type="SMART" id="SM00387">
    <property type="entry name" value="HATPase_c"/>
    <property type="match status" value="1"/>
</dbReference>
<dbReference type="PROSITE" id="PS50885">
    <property type="entry name" value="HAMP"/>
    <property type="match status" value="1"/>
</dbReference>
<keyword evidence="4" id="KW-0597">Phosphoprotein</keyword>
<dbReference type="Pfam" id="PF00672">
    <property type="entry name" value="HAMP"/>
    <property type="match status" value="1"/>
</dbReference>
<dbReference type="Pfam" id="PF02518">
    <property type="entry name" value="HATPase_c"/>
    <property type="match status" value="1"/>
</dbReference>
<evidence type="ECO:0000256" key="1">
    <source>
        <dbReference type="ARBA" id="ARBA00000085"/>
    </source>
</evidence>
<dbReference type="InterPro" id="IPR004358">
    <property type="entry name" value="Sig_transdc_His_kin-like_C"/>
</dbReference>
<dbReference type="CDD" id="cd00075">
    <property type="entry name" value="HATPase"/>
    <property type="match status" value="1"/>
</dbReference>
<keyword evidence="6 11" id="KW-0812">Transmembrane</keyword>
<dbReference type="InterPro" id="IPR003660">
    <property type="entry name" value="HAMP_dom"/>
</dbReference>
<sequence>MSERRPAYAPAARTLPKRVIDHAEFSDARLKPVVGRFTLANLRVRITVNIVVISLVVLVLMGTVMAIAGIIQVHSSQDRQSRAALASVREFADSLDGTSGFEVPTTTETLVYSYLTRAPRESGTTIVGFVGGVPELYQAGSAQAVVAKSALMDRVTSLVATSSRARATTLRVASHDYRITVIPLRVVGDEPGAVVLIHDTDEALDQTINLVRLFSGVALIVLSLVGLVTSLSMSRILKPLAQLRAMMRSVATADDLTQRIPVSSSDDLGDLASSFNGMVDRLQNATEAQRHLLNDAGHELRTPLTVVQGHLELMDPTNPTDAAHTRDLVLGEISRMHRMSEDLIDVARAATPHFVRPERISLTELTLDVLQHAAQLGSQRVALDHLAEGDAIADPQRLSQAMLQLVENATKFSAPDSQIFIGSGIGYEPTLGGADSPITPTTRTLAPGTSRPDEPWASLWVRDHGIGVEAHNAPRIFERFARIDHQTPGSGLGLTIVTAIAALHGGALELTSRPGCGSMFTLYIPLTSSGNQGGHHE</sequence>
<dbReference type="InterPro" id="IPR050428">
    <property type="entry name" value="TCS_sensor_his_kinase"/>
</dbReference>
<evidence type="ECO:0000256" key="2">
    <source>
        <dbReference type="ARBA" id="ARBA00004236"/>
    </source>
</evidence>
<dbReference type="SUPFAM" id="SSF55874">
    <property type="entry name" value="ATPase domain of HSP90 chaperone/DNA topoisomerase II/histidine kinase"/>
    <property type="match status" value="1"/>
</dbReference>
<dbReference type="SUPFAM" id="SSF47384">
    <property type="entry name" value="Homodimeric domain of signal transducing histidine kinase"/>
    <property type="match status" value="1"/>
</dbReference>
<keyword evidence="8 11" id="KW-1133">Transmembrane helix</keyword>
<name>A0A8I0G8W7_9ACTO</name>
<keyword evidence="9" id="KW-0902">Two-component regulatory system</keyword>
<keyword evidence="5" id="KW-0808">Transferase</keyword>
<evidence type="ECO:0000256" key="9">
    <source>
        <dbReference type="ARBA" id="ARBA00023012"/>
    </source>
</evidence>
<evidence type="ECO:0000256" key="11">
    <source>
        <dbReference type="SAM" id="Phobius"/>
    </source>
</evidence>
<dbReference type="Gene3D" id="6.10.340.10">
    <property type="match status" value="1"/>
</dbReference>
<dbReference type="SMART" id="SM00388">
    <property type="entry name" value="HisKA"/>
    <property type="match status" value="1"/>
</dbReference>
<dbReference type="InterPro" id="IPR005467">
    <property type="entry name" value="His_kinase_dom"/>
</dbReference>
<keyword evidence="7 14" id="KW-0418">Kinase</keyword>
<protein>
    <recommendedName>
        <fullName evidence="3">histidine kinase</fullName>
        <ecNumber evidence="3">2.7.13.3</ecNumber>
    </recommendedName>
</protein>
<evidence type="ECO:0000256" key="6">
    <source>
        <dbReference type="ARBA" id="ARBA00022692"/>
    </source>
</evidence>
<keyword evidence="15" id="KW-1185">Reference proteome</keyword>
<proteinExistence type="predicted"/>
<evidence type="ECO:0000256" key="5">
    <source>
        <dbReference type="ARBA" id="ARBA00022679"/>
    </source>
</evidence>
<comment type="catalytic activity">
    <reaction evidence="1">
        <text>ATP + protein L-histidine = ADP + protein N-phospho-L-histidine.</text>
        <dbReference type="EC" id="2.7.13.3"/>
    </reaction>
</comment>
<dbReference type="InterPro" id="IPR003594">
    <property type="entry name" value="HATPase_dom"/>
</dbReference>
<evidence type="ECO:0000256" key="10">
    <source>
        <dbReference type="ARBA" id="ARBA00023136"/>
    </source>
</evidence>
<organism evidence="14 15">
    <name type="scientific">Nanchangia anserum</name>
    <dbReference type="NCBI Taxonomy" id="2692125"/>
    <lineage>
        <taxon>Bacteria</taxon>
        <taxon>Bacillati</taxon>
        <taxon>Actinomycetota</taxon>
        <taxon>Actinomycetes</taxon>
        <taxon>Actinomycetales</taxon>
        <taxon>Actinomycetaceae</taxon>
        <taxon>Nanchangia</taxon>
    </lineage>
</organism>
<dbReference type="Gene3D" id="3.30.565.10">
    <property type="entry name" value="Histidine kinase-like ATPase, C-terminal domain"/>
    <property type="match status" value="1"/>
</dbReference>
<dbReference type="PROSITE" id="PS50109">
    <property type="entry name" value="HIS_KIN"/>
    <property type="match status" value="1"/>
</dbReference>
<comment type="caution">
    <text evidence="14">The sequence shown here is derived from an EMBL/GenBank/DDBJ whole genome shotgun (WGS) entry which is preliminary data.</text>
</comment>
<evidence type="ECO:0000256" key="3">
    <source>
        <dbReference type="ARBA" id="ARBA00012438"/>
    </source>
</evidence>
<dbReference type="PANTHER" id="PTHR45436:SF5">
    <property type="entry name" value="SENSOR HISTIDINE KINASE TRCS"/>
    <property type="match status" value="1"/>
</dbReference>
<dbReference type="InterPro" id="IPR036890">
    <property type="entry name" value="HATPase_C_sf"/>
</dbReference>
<dbReference type="SUPFAM" id="SSF158472">
    <property type="entry name" value="HAMP domain-like"/>
    <property type="match status" value="1"/>
</dbReference>
<dbReference type="EC" id="2.7.13.3" evidence="3"/>
<gene>
    <name evidence="14" type="ORF">H8R10_03565</name>
</gene>
<evidence type="ECO:0000259" key="12">
    <source>
        <dbReference type="PROSITE" id="PS50109"/>
    </source>
</evidence>
<feature type="transmembrane region" description="Helical" evidence="11">
    <location>
        <begin position="46"/>
        <end position="71"/>
    </location>
</feature>
<dbReference type="AlphaFoldDB" id="A0A8I0G8W7"/>